<sequence>MSQAVDNATEQAVSPLLRRADPQASGKGVLVSVNASLDSLTPTATRVEVLGAAAKRVYDRAQRG</sequence>
<evidence type="ECO:0000256" key="1">
    <source>
        <dbReference type="SAM" id="MobiDB-lite"/>
    </source>
</evidence>
<dbReference type="Proteomes" id="UP001501447">
    <property type="component" value="Unassembled WGS sequence"/>
</dbReference>
<gene>
    <name evidence="2" type="ORF">GCM10009863_20660</name>
</gene>
<feature type="compositionally biased region" description="Polar residues" evidence="1">
    <location>
        <begin position="1"/>
        <end position="12"/>
    </location>
</feature>
<keyword evidence="3" id="KW-1185">Reference proteome</keyword>
<reference evidence="3" key="1">
    <citation type="journal article" date="2019" name="Int. J. Syst. Evol. Microbiol.">
        <title>The Global Catalogue of Microorganisms (GCM) 10K type strain sequencing project: providing services to taxonomists for standard genome sequencing and annotation.</title>
        <authorList>
            <consortium name="The Broad Institute Genomics Platform"/>
            <consortium name="The Broad Institute Genome Sequencing Center for Infectious Disease"/>
            <person name="Wu L."/>
            <person name="Ma J."/>
        </authorList>
    </citation>
    <scope>NUCLEOTIDE SEQUENCE [LARGE SCALE GENOMIC DNA]</scope>
    <source>
        <strain evidence="3">JCM 16373</strain>
    </source>
</reference>
<evidence type="ECO:0000313" key="2">
    <source>
        <dbReference type="EMBL" id="GAA2607054.1"/>
    </source>
</evidence>
<comment type="caution">
    <text evidence="2">The sequence shown here is derived from an EMBL/GenBank/DDBJ whole genome shotgun (WGS) entry which is preliminary data.</text>
</comment>
<evidence type="ECO:0000313" key="3">
    <source>
        <dbReference type="Proteomes" id="UP001501447"/>
    </source>
</evidence>
<name>A0ABP6C808_9ACTN</name>
<organism evidence="2 3">
    <name type="scientific">Streptomyces axinellae</name>
    <dbReference type="NCBI Taxonomy" id="552788"/>
    <lineage>
        <taxon>Bacteria</taxon>
        <taxon>Bacillati</taxon>
        <taxon>Actinomycetota</taxon>
        <taxon>Actinomycetes</taxon>
        <taxon>Kitasatosporales</taxon>
        <taxon>Streptomycetaceae</taxon>
        <taxon>Streptomyces</taxon>
    </lineage>
</organism>
<accession>A0ABP6C808</accession>
<proteinExistence type="predicted"/>
<feature type="region of interest" description="Disordered" evidence="1">
    <location>
        <begin position="1"/>
        <end position="25"/>
    </location>
</feature>
<dbReference type="EMBL" id="BAAARJ010000005">
    <property type="protein sequence ID" value="GAA2607054.1"/>
    <property type="molecule type" value="Genomic_DNA"/>
</dbReference>
<protein>
    <submittedName>
        <fullName evidence="2">Uncharacterized protein</fullName>
    </submittedName>
</protein>